<organism evidence="2 3">
    <name type="scientific">Campylobacter showae CSUNSWCD</name>
    <dbReference type="NCBI Taxonomy" id="1244083"/>
    <lineage>
        <taxon>Bacteria</taxon>
        <taxon>Pseudomonadati</taxon>
        <taxon>Campylobacterota</taxon>
        <taxon>Epsilonproteobacteria</taxon>
        <taxon>Campylobacterales</taxon>
        <taxon>Campylobacteraceae</taxon>
        <taxon>Campylobacter</taxon>
    </lineage>
</organism>
<evidence type="ECO:0000313" key="2">
    <source>
        <dbReference type="EMBL" id="EKU10273.1"/>
    </source>
</evidence>
<dbReference type="RefSeq" id="WP_009496904.1">
    <property type="nucleotide sequence ID" value="NZ_AMZQ01000016.1"/>
</dbReference>
<gene>
    <name evidence="2" type="ORF">CSUNSWCD_1070</name>
</gene>
<evidence type="ECO:0000313" key="3">
    <source>
        <dbReference type="Proteomes" id="UP000011939"/>
    </source>
</evidence>
<sequence>MAVTQAQLYVALFNRAPEGAGFNAWVSAGATKTQAQIANDMLKSDAAIAYYGGSIDQDRDFVEMVYKNILGKDYSQDPDGINAWVKHLQLGNSRGDMLVKLFDVATSAIAKAADPVAAKVFENKTEISKYMAEKISNISQNGTGDYNYTPFQEIIRTTNSTNLAEQKVKVDEMANADFHTLTTSADTVNGTAKTDVIKAVASSVFSENTLNPEDKIDGGAGNDTLSVTMNTNFNGFTTGELKNVENLNLINNGGALKEFNANGVTGLKSAKLDGNNAVRVINLANIIDFSVADLKNDYITLTYQSGTVSGNTDEQNLTLDNVGASTPIGMLSNSISTTFSGIETLNIKTQGRASYIKNVNTENVKVSGDASLDVAVAANTRSFDASGLKAKLVANLVNSKSVLENIKGGSADDRIKADIDASTIGVLRVDGGNGYDTLEFDNLTGGLDTARKLVTASVEHLIFKNATVANTAVPAVIDLERSPDVTKLTIGLKDTQASDTKVNIINSKVDTLDYITNTKSGNLVTIDSVALKTINYVNDNPYDTQLGSISAAEATSLNVNLKGIMSGNAKVTANKATYINLNIDSLDVVSKGLSFEAEKATTMKIVSVQKDSVFKANDNNMKALQNLDIATAGRFDFTGDPEKLESLSTINLKGTSEKSSATVVAGTALSIQDINLTADHLQATMEKQGYQSLNATLNTQGTINAFLNNNTQGEVKFDIEHAGSVNIVNNSVNIQKFILVGGGNTETFVKNSFVIKGGTAHQTVLGNIYADKMNVDFGQTLGLTDLQGILVANDITLKISQITGANGNIQVAMAGARNFKADIEGSVKGDKLDISYSNHATLNTVENIKVSGDLGAGYDIYSLNTANTTNTVRTIDLSGLKNVEKGTITLDNSNTNLLSLKATGGDDKVTLIDNMLTNNVANNVDIDLGAGDDEIITKDLVANKTVTINGGAGNDLFDVRGSKTDVDASKYVVIGDVSGGDKIKFDDLVQASGFERVQDNVVKDATTLKEAINLAIASNQSASPILNKVFYFTYAGDTYVVHNATSNAVGTPDTLTANDTVVKLAGVRSDDLILTADYTENTLNIN</sequence>
<dbReference type="InterPro" id="IPR025282">
    <property type="entry name" value="DUF4214"/>
</dbReference>
<protein>
    <submittedName>
        <fullName evidence="2">Surface array protein</fullName>
    </submittedName>
</protein>
<name>M5IQ06_9BACT</name>
<dbReference type="PATRIC" id="fig|1244083.3.peg.2317"/>
<dbReference type="STRING" id="1244083.CSUNSWCD_1070"/>
<proteinExistence type="predicted"/>
<comment type="caution">
    <text evidence="2">The sequence shown here is derived from an EMBL/GenBank/DDBJ whole genome shotgun (WGS) entry which is preliminary data.</text>
</comment>
<dbReference type="eggNOG" id="COG2931">
    <property type="taxonomic scope" value="Bacteria"/>
</dbReference>
<reference evidence="2 3" key="1">
    <citation type="journal article" date="2013" name="Genome Announc.">
        <title>Genome Sequence of Campylobacter showae UNSWCD, Isolated from a Patient with Crohn's Disease.</title>
        <authorList>
            <person name="Tay A.P."/>
            <person name="Kaakoush N.O."/>
            <person name="Deshpande N.P."/>
            <person name="Chen Z."/>
            <person name="Mitchell H."/>
            <person name="Wilkins M.R."/>
        </authorList>
    </citation>
    <scope>NUCLEOTIDE SEQUENCE [LARGE SCALE GENOMIC DNA]</scope>
    <source>
        <strain evidence="2 3">CSUNSWCD</strain>
    </source>
</reference>
<dbReference type="EMBL" id="AMZQ01000016">
    <property type="protein sequence ID" value="EKU10273.1"/>
    <property type="molecule type" value="Genomic_DNA"/>
</dbReference>
<accession>M5IQ06</accession>
<evidence type="ECO:0000259" key="1">
    <source>
        <dbReference type="Pfam" id="PF13946"/>
    </source>
</evidence>
<dbReference type="Pfam" id="PF13946">
    <property type="entry name" value="DUF4214"/>
    <property type="match status" value="1"/>
</dbReference>
<dbReference type="Proteomes" id="UP000011939">
    <property type="component" value="Unassembled WGS sequence"/>
</dbReference>
<feature type="domain" description="DUF4214" evidence="1">
    <location>
        <begin position="38"/>
        <end position="100"/>
    </location>
</feature>
<dbReference type="AlphaFoldDB" id="M5IQ06"/>
<dbReference type="OrthoDB" id="5360696at2"/>
<dbReference type="PRINTS" id="PR00313">
    <property type="entry name" value="CABNDNGRPT"/>
</dbReference>